<accession>A0A7K0BST4</accession>
<dbReference type="Proteomes" id="UP000487268">
    <property type="component" value="Unassembled WGS sequence"/>
</dbReference>
<reference evidence="1 2" key="1">
    <citation type="submission" date="2019-10" db="EMBL/GenBank/DDBJ databases">
        <title>Actinomadura rubteroloni sp. nov. and Actinomadura macrotermitis sp. nov., isolated from the gut of fungus growing-termite Macrotermes natalensis.</title>
        <authorList>
            <person name="Benndorf R."/>
            <person name="Martin K."/>
            <person name="Kuefner M."/>
            <person name="De Beer W."/>
            <person name="Kaster A.-K."/>
            <person name="Vollmers J."/>
            <person name="Poulsen M."/>
            <person name="Beemelmanns C."/>
        </authorList>
    </citation>
    <scope>NUCLEOTIDE SEQUENCE [LARGE SCALE GENOMIC DNA]</scope>
    <source>
        <strain evidence="1 2">RB68</strain>
    </source>
</reference>
<sequence>MVRRAGPGARMERSGLGQADALRARWRDDLAVTGRRLNALFLLVADLRLLGVTCWMVSPGNADPTLRVRVAPERELSVLVIEAGGRWSYVWGKSAAMPIDDPMTAAALIARAAR</sequence>
<proteinExistence type="predicted"/>
<protein>
    <submittedName>
        <fullName evidence="1">Uncharacterized protein</fullName>
    </submittedName>
</protein>
<dbReference type="EMBL" id="WEGH01000001">
    <property type="protein sequence ID" value="MQY04221.1"/>
    <property type="molecule type" value="Genomic_DNA"/>
</dbReference>
<evidence type="ECO:0000313" key="1">
    <source>
        <dbReference type="EMBL" id="MQY04221.1"/>
    </source>
</evidence>
<keyword evidence="2" id="KW-1185">Reference proteome</keyword>
<evidence type="ECO:0000313" key="2">
    <source>
        <dbReference type="Proteomes" id="UP000487268"/>
    </source>
</evidence>
<dbReference type="AlphaFoldDB" id="A0A7K0BST4"/>
<name>A0A7K0BST4_9ACTN</name>
<comment type="caution">
    <text evidence="1">The sequence shown here is derived from an EMBL/GenBank/DDBJ whole genome shotgun (WGS) entry which is preliminary data.</text>
</comment>
<gene>
    <name evidence="1" type="ORF">ACRB68_22720</name>
</gene>
<organism evidence="1 2">
    <name type="scientific">Actinomadura macrotermitis</name>
    <dbReference type="NCBI Taxonomy" id="2585200"/>
    <lineage>
        <taxon>Bacteria</taxon>
        <taxon>Bacillati</taxon>
        <taxon>Actinomycetota</taxon>
        <taxon>Actinomycetes</taxon>
        <taxon>Streptosporangiales</taxon>
        <taxon>Thermomonosporaceae</taxon>
        <taxon>Actinomadura</taxon>
    </lineage>
</organism>